<reference evidence="1 2" key="1">
    <citation type="submission" date="2021-03" db="EMBL/GenBank/DDBJ databases">
        <title>Genomic Encyclopedia of Type Strains, Phase IV (KMG-IV): sequencing the most valuable type-strain genomes for metagenomic binning, comparative biology and taxonomic classification.</title>
        <authorList>
            <person name="Goeker M."/>
        </authorList>
    </citation>
    <scope>NUCLEOTIDE SEQUENCE [LARGE SCALE GENOMIC DNA]</scope>
    <source>
        <strain evidence="1 2">DSM 26048</strain>
    </source>
</reference>
<dbReference type="Proteomes" id="UP001519287">
    <property type="component" value="Unassembled WGS sequence"/>
</dbReference>
<proteinExistence type="predicted"/>
<accession>A0ABS4IRQ5</accession>
<evidence type="ECO:0000313" key="1">
    <source>
        <dbReference type="EMBL" id="MBP1990247.1"/>
    </source>
</evidence>
<gene>
    <name evidence="1" type="ORF">J2Z66_001845</name>
</gene>
<dbReference type="EMBL" id="JAGGLB010000004">
    <property type="protein sequence ID" value="MBP1990247.1"/>
    <property type="molecule type" value="Genomic_DNA"/>
</dbReference>
<keyword evidence="2" id="KW-1185">Reference proteome</keyword>
<evidence type="ECO:0000313" key="2">
    <source>
        <dbReference type="Proteomes" id="UP001519287"/>
    </source>
</evidence>
<name>A0ABS4IRQ5_9BACL</name>
<sequence length="114" mass="12221">MPTFITILKGEGKILTKKGFGDHCSGISKKTNTVTFYGKTNGSAAQAKGRVRNETASSNLATSSLVDTTSWTAYTTSFTAPSTYTDVVHIYMEHDNPSIAGGIAYFNEVDVTLN</sequence>
<organism evidence="1 2">
    <name type="scientific">Paenibacillus eucommiae</name>
    <dbReference type="NCBI Taxonomy" id="1355755"/>
    <lineage>
        <taxon>Bacteria</taxon>
        <taxon>Bacillati</taxon>
        <taxon>Bacillota</taxon>
        <taxon>Bacilli</taxon>
        <taxon>Bacillales</taxon>
        <taxon>Paenibacillaceae</taxon>
        <taxon>Paenibacillus</taxon>
    </lineage>
</organism>
<dbReference type="Gene3D" id="2.60.120.260">
    <property type="entry name" value="Galactose-binding domain-like"/>
    <property type="match status" value="1"/>
</dbReference>
<comment type="caution">
    <text evidence="1">The sequence shown here is derived from an EMBL/GenBank/DDBJ whole genome shotgun (WGS) entry which is preliminary data.</text>
</comment>
<dbReference type="RefSeq" id="WP_209971032.1">
    <property type="nucleotide sequence ID" value="NZ_JAGGLB010000004.1"/>
</dbReference>
<protein>
    <submittedName>
        <fullName evidence="1">Uncharacterized protein</fullName>
    </submittedName>
</protein>